<dbReference type="GO" id="GO:0003677">
    <property type="term" value="F:DNA binding"/>
    <property type="evidence" value="ECO:0007669"/>
    <property type="project" value="InterPro"/>
</dbReference>
<dbReference type="Gene3D" id="1.10.10.10">
    <property type="entry name" value="Winged helix-like DNA-binding domain superfamily/Winged helix DNA-binding domain"/>
    <property type="match status" value="1"/>
</dbReference>
<keyword evidence="1" id="KW-0812">Transmembrane</keyword>
<dbReference type="Proteomes" id="UP000176377">
    <property type="component" value="Unassembled WGS sequence"/>
</dbReference>
<dbReference type="GO" id="GO:0006352">
    <property type="term" value="P:DNA-templated transcription initiation"/>
    <property type="evidence" value="ECO:0007669"/>
    <property type="project" value="InterPro"/>
</dbReference>
<keyword evidence="1" id="KW-0472">Membrane</keyword>
<dbReference type="AlphaFoldDB" id="A0A1F6DA69"/>
<dbReference type="SUPFAM" id="SSF88659">
    <property type="entry name" value="Sigma3 and sigma4 domains of RNA polymerase sigma factors"/>
    <property type="match status" value="1"/>
</dbReference>
<name>A0A1F6DA69_9BACT</name>
<dbReference type="Pfam" id="PF08281">
    <property type="entry name" value="Sigma70_r4_2"/>
    <property type="match status" value="1"/>
</dbReference>
<dbReference type="EMBL" id="MFLA01000035">
    <property type="protein sequence ID" value="OGG58261.1"/>
    <property type="molecule type" value="Genomic_DNA"/>
</dbReference>
<gene>
    <name evidence="3" type="ORF">A2765_05390</name>
</gene>
<comment type="caution">
    <text evidence="3">The sequence shown here is derived from an EMBL/GenBank/DDBJ whole genome shotgun (WGS) entry which is preliminary data.</text>
</comment>
<protein>
    <recommendedName>
        <fullName evidence="2">RNA polymerase sigma factor 70 region 4 type 2 domain-containing protein</fullName>
    </recommendedName>
</protein>
<feature type="transmembrane region" description="Helical" evidence="1">
    <location>
        <begin position="206"/>
        <end position="227"/>
    </location>
</feature>
<proteinExistence type="predicted"/>
<evidence type="ECO:0000313" key="3">
    <source>
        <dbReference type="EMBL" id="OGG58261.1"/>
    </source>
</evidence>
<evidence type="ECO:0000256" key="1">
    <source>
        <dbReference type="SAM" id="Phobius"/>
    </source>
</evidence>
<keyword evidence="1" id="KW-1133">Transmembrane helix</keyword>
<dbReference type="InterPro" id="IPR013249">
    <property type="entry name" value="RNA_pol_sigma70_r4_t2"/>
</dbReference>
<evidence type="ECO:0000259" key="2">
    <source>
        <dbReference type="Pfam" id="PF08281"/>
    </source>
</evidence>
<dbReference type="InterPro" id="IPR013324">
    <property type="entry name" value="RNA_pol_sigma_r3/r4-like"/>
</dbReference>
<evidence type="ECO:0000313" key="4">
    <source>
        <dbReference type="Proteomes" id="UP000176377"/>
    </source>
</evidence>
<feature type="domain" description="RNA polymerase sigma factor 70 region 4 type 2" evidence="2">
    <location>
        <begin position="101"/>
        <end position="139"/>
    </location>
</feature>
<reference evidence="3 4" key="1">
    <citation type="journal article" date="2016" name="Nat. Commun.">
        <title>Thousands of microbial genomes shed light on interconnected biogeochemical processes in an aquifer system.</title>
        <authorList>
            <person name="Anantharaman K."/>
            <person name="Brown C.T."/>
            <person name="Hug L.A."/>
            <person name="Sharon I."/>
            <person name="Castelle C.J."/>
            <person name="Probst A.J."/>
            <person name="Thomas B.C."/>
            <person name="Singh A."/>
            <person name="Wilkins M.J."/>
            <person name="Karaoz U."/>
            <person name="Brodie E.L."/>
            <person name="Williams K.H."/>
            <person name="Hubbard S.S."/>
            <person name="Banfield J.F."/>
        </authorList>
    </citation>
    <scope>NUCLEOTIDE SEQUENCE [LARGE SCALE GENOMIC DNA]</scope>
</reference>
<dbReference type="InterPro" id="IPR036388">
    <property type="entry name" value="WH-like_DNA-bd_sf"/>
</dbReference>
<dbReference type="GO" id="GO:0016987">
    <property type="term" value="F:sigma factor activity"/>
    <property type="evidence" value="ECO:0007669"/>
    <property type="project" value="InterPro"/>
</dbReference>
<sequence length="325" mass="36142">MPAAHLLSLFDETVKDVYAYLLHVTSSPQLAVDLTIEVYISLQRQWLSSWWRGEATSVDVLCAALSAAQSVATWRRAAAGSAYLGEVATHVNLPDSERKVRALHRLIAELPQRDRELWILRYFCTWKPADIAKALRKSEEDIVAECMALYTKVVAWCETDHELGGVNLQELCTTIQMNVLPDVTRAKLRVSILGVLEHRDARLPKVTIVFTAPLLIPASLMALMFLISPVSLHHARHDADVAGALLAQDVLQIRDTLQITEAMLRGVAAEKMLPEVAKLSTELSVYALRAHLEEEEETNAILEKLKGNALPDAVSDMPLWVARAE</sequence>
<accession>A0A1F6DA69</accession>
<organism evidence="3 4">
    <name type="scientific">Candidatus Kaiserbacteria bacterium RIFCSPHIGHO2_01_FULL_56_24</name>
    <dbReference type="NCBI Taxonomy" id="1798487"/>
    <lineage>
        <taxon>Bacteria</taxon>
        <taxon>Candidatus Kaiseribacteriota</taxon>
    </lineage>
</organism>